<organism evidence="2 3">
    <name type="scientific">[Mycobacterium] burgundiense</name>
    <dbReference type="NCBI Taxonomy" id="3064286"/>
    <lineage>
        <taxon>Bacteria</taxon>
        <taxon>Bacillati</taxon>
        <taxon>Actinomycetota</taxon>
        <taxon>Actinomycetes</taxon>
        <taxon>Mycobacteriales</taxon>
        <taxon>Mycobacteriaceae</taxon>
        <taxon>Mycolicibacterium</taxon>
    </lineage>
</organism>
<evidence type="ECO:0000256" key="1">
    <source>
        <dbReference type="SAM" id="MobiDB-lite"/>
    </source>
</evidence>
<proteinExistence type="predicted"/>
<gene>
    <name evidence="2" type="ORF">MU0053_003006</name>
</gene>
<sequence>MTHAEEPQQRDTGSNKPGGGPADRPAGTVDEDANAPLSNPDAAETYGGTGTLPPKDTGSAIPPYEDRTENSETNPRPGSGEAGGFGTKGDTDARADKPAPEKEDGGVGPAHTPGTGRAEDKS</sequence>
<feature type="region of interest" description="Disordered" evidence="1">
    <location>
        <begin position="1"/>
        <end position="122"/>
    </location>
</feature>
<dbReference type="RefSeq" id="WP_308478432.1">
    <property type="nucleotide sequence ID" value="NZ_OY726397.1"/>
</dbReference>
<accession>A0ABM9LW26</accession>
<evidence type="ECO:0000313" key="3">
    <source>
        <dbReference type="Proteomes" id="UP001190465"/>
    </source>
</evidence>
<feature type="compositionally biased region" description="Basic and acidic residues" evidence="1">
    <location>
        <begin position="89"/>
        <end position="105"/>
    </location>
</feature>
<protein>
    <submittedName>
        <fullName evidence="2">Uncharacterized protein</fullName>
    </submittedName>
</protein>
<name>A0ABM9LW26_9MYCO</name>
<reference evidence="2 3" key="1">
    <citation type="submission" date="2023-08" db="EMBL/GenBank/DDBJ databases">
        <authorList>
            <person name="Folkvardsen B D."/>
            <person name="Norman A."/>
        </authorList>
    </citation>
    <scope>NUCLEOTIDE SEQUENCE [LARGE SCALE GENOMIC DNA]</scope>
    <source>
        <strain evidence="2 3">Mu0053</strain>
    </source>
</reference>
<evidence type="ECO:0000313" key="2">
    <source>
        <dbReference type="EMBL" id="CAJ1505704.1"/>
    </source>
</evidence>
<keyword evidence="3" id="KW-1185">Reference proteome</keyword>
<dbReference type="EMBL" id="OY726397">
    <property type="protein sequence ID" value="CAJ1505704.1"/>
    <property type="molecule type" value="Genomic_DNA"/>
</dbReference>
<dbReference type="Proteomes" id="UP001190465">
    <property type="component" value="Chromosome"/>
</dbReference>